<evidence type="ECO:0000313" key="5">
    <source>
        <dbReference type="EMBL" id="MDO6413377.1"/>
    </source>
</evidence>
<organism evidence="5 6">
    <name type="scientific">Sphingomonas natans</name>
    <dbReference type="NCBI Taxonomy" id="3063330"/>
    <lineage>
        <taxon>Bacteria</taxon>
        <taxon>Pseudomonadati</taxon>
        <taxon>Pseudomonadota</taxon>
        <taxon>Alphaproteobacteria</taxon>
        <taxon>Sphingomonadales</taxon>
        <taxon>Sphingomonadaceae</taxon>
        <taxon>Sphingomonas</taxon>
    </lineage>
</organism>
<dbReference type="SMART" id="SM00419">
    <property type="entry name" value="HTH_CRP"/>
    <property type="match status" value="1"/>
</dbReference>
<dbReference type="EMBL" id="JAUOTP010000001">
    <property type="protein sequence ID" value="MDO6413377.1"/>
    <property type="molecule type" value="Genomic_DNA"/>
</dbReference>
<dbReference type="CDD" id="cd00038">
    <property type="entry name" value="CAP_ED"/>
    <property type="match status" value="1"/>
</dbReference>
<dbReference type="Gene3D" id="1.10.10.10">
    <property type="entry name" value="Winged helix-like DNA-binding domain superfamily/Winged helix DNA-binding domain"/>
    <property type="match status" value="1"/>
</dbReference>
<reference evidence="5" key="1">
    <citation type="submission" date="2023-07" db="EMBL/GenBank/DDBJ databases">
        <authorList>
            <person name="Kim M."/>
        </authorList>
    </citation>
    <scope>NUCLEOTIDE SEQUENCE</scope>
    <source>
        <strain evidence="5">BIUV-7</strain>
    </source>
</reference>
<dbReference type="SUPFAM" id="SSF46785">
    <property type="entry name" value="Winged helix' DNA-binding domain"/>
    <property type="match status" value="1"/>
</dbReference>
<comment type="caution">
    <text evidence="5">The sequence shown here is derived from an EMBL/GenBank/DDBJ whole genome shotgun (WGS) entry which is preliminary data.</text>
</comment>
<dbReference type="InterPro" id="IPR014710">
    <property type="entry name" value="RmlC-like_jellyroll"/>
</dbReference>
<dbReference type="Pfam" id="PF13545">
    <property type="entry name" value="HTH_Crp_2"/>
    <property type="match status" value="1"/>
</dbReference>
<evidence type="ECO:0000313" key="6">
    <source>
        <dbReference type="Proteomes" id="UP001169764"/>
    </source>
</evidence>
<keyword evidence="1" id="KW-0805">Transcription regulation</keyword>
<accession>A0ABT8Y4Y4</accession>
<sequence>MTISSALKPMLEKLQLWLPLSTDDQDAILALPHTVRAMRAQDFVVREDDKPTHSCLLLSGYAIRHKVAGNGGRQIFSVHMKGDVVDLHNSILRRADHNVQALTAIEVALIPVQAIRDLAANHPQVGQAMWYETLVDAAIFREWTLNVGRRDARARTAHLLCEFAIRISVAGLGTRLNYDLPMTQEQLADALALTSIHVNRTLRGLETDGFIERKKRSIRIMDFEQLTRIADFDVRYLHLDRLGTPSAL</sequence>
<gene>
    <name evidence="5" type="ORF">Q4F19_03185</name>
</gene>
<name>A0ABT8Y4Y4_9SPHN</name>
<feature type="domain" description="HTH crp-type" evidence="4">
    <location>
        <begin position="150"/>
        <end position="224"/>
    </location>
</feature>
<dbReference type="InterPro" id="IPR000595">
    <property type="entry name" value="cNMP-bd_dom"/>
</dbReference>
<keyword evidence="3" id="KW-0804">Transcription</keyword>
<dbReference type="InterPro" id="IPR036390">
    <property type="entry name" value="WH_DNA-bd_sf"/>
</dbReference>
<dbReference type="InterPro" id="IPR012318">
    <property type="entry name" value="HTH_CRP"/>
</dbReference>
<dbReference type="Proteomes" id="UP001169764">
    <property type="component" value="Unassembled WGS sequence"/>
</dbReference>
<evidence type="ECO:0000256" key="3">
    <source>
        <dbReference type="ARBA" id="ARBA00023163"/>
    </source>
</evidence>
<dbReference type="Gene3D" id="2.60.120.10">
    <property type="entry name" value="Jelly Rolls"/>
    <property type="match status" value="1"/>
</dbReference>
<dbReference type="InterPro" id="IPR018490">
    <property type="entry name" value="cNMP-bd_dom_sf"/>
</dbReference>
<proteinExistence type="predicted"/>
<evidence type="ECO:0000259" key="4">
    <source>
        <dbReference type="PROSITE" id="PS51063"/>
    </source>
</evidence>
<dbReference type="SUPFAM" id="SSF51206">
    <property type="entry name" value="cAMP-binding domain-like"/>
    <property type="match status" value="1"/>
</dbReference>
<dbReference type="PROSITE" id="PS51063">
    <property type="entry name" value="HTH_CRP_2"/>
    <property type="match status" value="1"/>
</dbReference>
<dbReference type="Pfam" id="PF00027">
    <property type="entry name" value="cNMP_binding"/>
    <property type="match status" value="1"/>
</dbReference>
<keyword evidence="6" id="KW-1185">Reference proteome</keyword>
<evidence type="ECO:0000256" key="2">
    <source>
        <dbReference type="ARBA" id="ARBA00023125"/>
    </source>
</evidence>
<evidence type="ECO:0000256" key="1">
    <source>
        <dbReference type="ARBA" id="ARBA00023015"/>
    </source>
</evidence>
<protein>
    <submittedName>
        <fullName evidence="5">Crp/Fnr family transcriptional regulator</fullName>
    </submittedName>
</protein>
<keyword evidence="2" id="KW-0238">DNA-binding</keyword>
<dbReference type="InterPro" id="IPR036388">
    <property type="entry name" value="WH-like_DNA-bd_sf"/>
</dbReference>